<dbReference type="SUPFAM" id="SSF82866">
    <property type="entry name" value="Multidrug efflux transporter AcrB transmembrane domain"/>
    <property type="match status" value="2"/>
</dbReference>
<feature type="transmembrane region" description="Helical" evidence="1">
    <location>
        <begin position="351"/>
        <end position="370"/>
    </location>
</feature>
<dbReference type="PRINTS" id="PR00702">
    <property type="entry name" value="ACRIFLAVINRP"/>
</dbReference>
<dbReference type="SUPFAM" id="SSF82693">
    <property type="entry name" value="Multidrug efflux transporter AcrB pore domain, PN1, PN2, PC1 and PC2 subdomains"/>
    <property type="match status" value="2"/>
</dbReference>
<feature type="transmembrane region" description="Helical" evidence="1">
    <location>
        <begin position="524"/>
        <end position="545"/>
    </location>
</feature>
<keyword evidence="1" id="KW-0812">Transmembrane</keyword>
<accession>A0A1H8PYX7</accession>
<keyword evidence="1" id="KW-1133">Transmembrane helix</keyword>
<reference evidence="3" key="1">
    <citation type="submission" date="2016-10" db="EMBL/GenBank/DDBJ databases">
        <authorList>
            <person name="Varghese N."/>
            <person name="Submissions S."/>
        </authorList>
    </citation>
    <scope>NUCLEOTIDE SEQUENCE [LARGE SCALE GENOMIC DNA]</scope>
    <source>
        <strain evidence="3">Nm76</strain>
    </source>
</reference>
<evidence type="ECO:0000313" key="3">
    <source>
        <dbReference type="Proteomes" id="UP000198814"/>
    </source>
</evidence>
<gene>
    <name evidence="2" type="ORF">SAMN05216333_11062</name>
</gene>
<organism evidence="2 3">
    <name type="scientific">Nitrosomonas oligotropha</name>
    <dbReference type="NCBI Taxonomy" id="42354"/>
    <lineage>
        <taxon>Bacteria</taxon>
        <taxon>Pseudomonadati</taxon>
        <taxon>Pseudomonadota</taxon>
        <taxon>Betaproteobacteria</taxon>
        <taxon>Nitrosomonadales</taxon>
        <taxon>Nitrosomonadaceae</taxon>
        <taxon>Nitrosomonas</taxon>
    </lineage>
</organism>
<feature type="transmembrane region" description="Helical" evidence="1">
    <location>
        <begin position="382"/>
        <end position="404"/>
    </location>
</feature>
<feature type="transmembrane region" description="Helical" evidence="1">
    <location>
        <begin position="424"/>
        <end position="445"/>
    </location>
</feature>
<dbReference type="RefSeq" id="WP_090318043.1">
    <property type="nucleotide sequence ID" value="NZ_FNOE01000008.1"/>
</dbReference>
<dbReference type="PANTHER" id="PTHR32063:SF33">
    <property type="entry name" value="RND SUPERFAMILY EFFLUX PUMP PERMEASE COMPONENT"/>
    <property type="match status" value="1"/>
</dbReference>
<feature type="transmembrane region" description="Helical" evidence="1">
    <location>
        <begin position="1002"/>
        <end position="1028"/>
    </location>
</feature>
<protein>
    <submittedName>
        <fullName evidence="2">Multidrug efflux pump subunit AcrB</fullName>
    </submittedName>
</protein>
<evidence type="ECO:0000313" key="2">
    <source>
        <dbReference type="EMBL" id="SEO47006.1"/>
    </source>
</evidence>
<feature type="transmembrane region" description="Helical" evidence="1">
    <location>
        <begin position="927"/>
        <end position="950"/>
    </location>
</feature>
<dbReference type="Gene3D" id="1.20.1640.10">
    <property type="entry name" value="Multidrug efflux transporter AcrB transmembrane domain"/>
    <property type="match status" value="2"/>
</dbReference>
<dbReference type="Gene3D" id="3.30.70.1320">
    <property type="entry name" value="Multidrug efflux transporter AcrB pore domain like"/>
    <property type="match status" value="1"/>
</dbReference>
<feature type="transmembrane region" description="Helical" evidence="1">
    <location>
        <begin position="328"/>
        <end position="345"/>
    </location>
</feature>
<feature type="transmembrane region" description="Helical" evidence="1">
    <location>
        <begin position="452"/>
        <end position="475"/>
    </location>
</feature>
<dbReference type="EMBL" id="FODO01000010">
    <property type="protein sequence ID" value="SEO47006.1"/>
    <property type="molecule type" value="Genomic_DNA"/>
</dbReference>
<dbReference type="Gene3D" id="3.30.70.1430">
    <property type="entry name" value="Multidrug efflux transporter AcrB pore domain"/>
    <property type="match status" value="2"/>
</dbReference>
<keyword evidence="1" id="KW-0472">Membrane</keyword>
<dbReference type="InterPro" id="IPR027463">
    <property type="entry name" value="AcrB_DN_DC_subdom"/>
</dbReference>
<proteinExistence type="predicted"/>
<sequence length="1045" mass="115745">MKLIVWFARNPIAANFLMLLIIAGGILGLTIAKRYTIPPAPQNQLQIEIEYPGAGPAEVERALCIPIETAMHDLEGIRQLNATAHQAQCEVIVEFDPKIDAARFQANVQARMDRITVFPKEAEKLKITELKTGTTAVTVMVHGDVDLLTLMRQRDRLQVLLSQHPDIGKLTPWPEISYEISIEVTESELRRYDLSFEEIAVAIQGVSQNIPAGELKKPDGKLLLRSKHQSMTVADYAAIPLRSDVNGARLLLGDVARIRETVNDKDMRARIDGKPAVQIFVMSKERISTSVEAVNAVINAFRPELPAGVGISTWDDWSKYYAENMSMLKENAISGFFLVFLVLMFTLRFRLAVWVSSGILVSLFGALWMMPMLGISLNTYSISALILIIGVLADDAIVVGENIYTHQERGNPGLAGAISGTLEVAPLIVIMVLSTMIAFAPGLFLPGLSGHLMYNVSAVVILTLAFSILEVLFILPSHLSSYDYPVSAQSKIGIAFEKARAKVDAMLKWFVNRVYIPLLKRLLYFRYITLSIFAMILLVAIALVSSGRIQSVMDAPVNDYYLFAMLQFVPGTPFEEVNDYVLRLERAANDIRMELNTELGLGAADRLQDSLQHIISVSEDNAVFVNIEIAIDERIRSRMDFIKQQWEERLGELPVGATLSFQTFWPRNLGVAATQSTKAIELKLISPDIAQQSAVSELLKAKLAAYTGVHSVTGAMQTGKPELNLKLKPEAVLQGLTMQSLGEQVRNGFLGLEVQRFFLDRDEIRVIVRLPSENRRSLDDIYRLPIQLPNGDSVPFAAVAEADLMQGFASIVRQNRERVQLISAEVYKEQASVETILADLRTHVIPELEAQFPGIKIESGQARQKQEAAMSDLWRYGLLALLGIYALLAIPLRSYLQPLMIMLAIPFGFIGAILGHLLLGIPLSLESYVALFAVGGIVINDSLILVAQINKAEQEHFTRYQTVIRACKARFRAIFLTSATTFVGLLPFVNVQSSDAEKILPMAVTLAFGILFSVLVTLVLVPVSCVVLREISERMRVSTPANEAF</sequence>
<feature type="transmembrane region" description="Helical" evidence="1">
    <location>
        <begin position="12"/>
        <end position="32"/>
    </location>
</feature>
<dbReference type="STRING" id="42354.SAMN05216333_11062"/>
<dbReference type="Pfam" id="PF00873">
    <property type="entry name" value="ACR_tran"/>
    <property type="match status" value="1"/>
</dbReference>
<dbReference type="AlphaFoldDB" id="A0A1H8PYX7"/>
<dbReference type="GO" id="GO:0042910">
    <property type="term" value="F:xenobiotic transmembrane transporter activity"/>
    <property type="evidence" value="ECO:0007669"/>
    <property type="project" value="TreeGrafter"/>
</dbReference>
<feature type="transmembrane region" description="Helical" evidence="1">
    <location>
        <begin position="971"/>
        <end position="990"/>
    </location>
</feature>
<evidence type="ECO:0000256" key="1">
    <source>
        <dbReference type="SAM" id="Phobius"/>
    </source>
</evidence>
<feature type="transmembrane region" description="Helical" evidence="1">
    <location>
        <begin position="899"/>
        <end position="921"/>
    </location>
</feature>
<dbReference type="InterPro" id="IPR001036">
    <property type="entry name" value="Acrflvin-R"/>
</dbReference>
<dbReference type="Gene3D" id="3.30.2090.10">
    <property type="entry name" value="Multidrug efflux transporter AcrB TolC docking domain, DN and DC subdomains"/>
    <property type="match status" value="2"/>
</dbReference>
<name>A0A1H8PYX7_9PROT</name>
<dbReference type="PANTHER" id="PTHR32063">
    <property type="match status" value="1"/>
</dbReference>
<dbReference type="Proteomes" id="UP000198814">
    <property type="component" value="Unassembled WGS sequence"/>
</dbReference>
<keyword evidence="3" id="KW-1185">Reference proteome</keyword>
<dbReference type="GO" id="GO:0005886">
    <property type="term" value="C:plasma membrane"/>
    <property type="evidence" value="ECO:0007669"/>
    <property type="project" value="TreeGrafter"/>
</dbReference>
<feature type="transmembrane region" description="Helical" evidence="1">
    <location>
        <begin position="873"/>
        <end position="892"/>
    </location>
</feature>
<dbReference type="Gene3D" id="3.30.70.1440">
    <property type="entry name" value="Multidrug efflux transporter AcrB pore domain"/>
    <property type="match status" value="1"/>
</dbReference>
<dbReference type="SUPFAM" id="SSF82714">
    <property type="entry name" value="Multidrug efflux transporter AcrB TolC docking domain, DN and DC subdomains"/>
    <property type="match status" value="2"/>
</dbReference>
<dbReference type="OrthoDB" id="9806532at2"/>